<proteinExistence type="predicted"/>
<protein>
    <submittedName>
        <fullName evidence="2">N-acetylmuramoyl-L-alanine amidase</fullName>
    </submittedName>
</protein>
<evidence type="ECO:0000313" key="3">
    <source>
        <dbReference type="Proteomes" id="UP000283586"/>
    </source>
</evidence>
<sequence>MIINVHAGHNPDGKVACGAVGVIKESTEARKVKDEVIRLLKAAGHTVYDCTVNDGTSANDVLVKIVKKCNTHKADLDVSIHFNSGANDRAGNGRTTGTEVYLYNSSSKAKKYAEAVVKQIAALSFTNRGVKVNPKLYFLRRSNNPAMLIECCFVDDKDDAKLYNYKRMAEAIVRGITGQAATATKTEYKAGNWYRVKESVPVYNGYYGEQGKYIYLSNQIKTSCDNKNGIGYLRKGADIKPVEVRKFDDGSVWFKLDATMACLVAGINGKVYIG</sequence>
<dbReference type="Pfam" id="PF01520">
    <property type="entry name" value="Amidase_3"/>
    <property type="match status" value="1"/>
</dbReference>
<organism evidence="2 3">
    <name type="scientific">Roseburia intestinalis</name>
    <dbReference type="NCBI Taxonomy" id="166486"/>
    <lineage>
        <taxon>Bacteria</taxon>
        <taxon>Bacillati</taxon>
        <taxon>Bacillota</taxon>
        <taxon>Clostridia</taxon>
        <taxon>Lachnospirales</taxon>
        <taxon>Lachnospiraceae</taxon>
        <taxon>Roseburia</taxon>
    </lineage>
</organism>
<dbReference type="InterPro" id="IPR050695">
    <property type="entry name" value="N-acetylmuramoyl_amidase_3"/>
</dbReference>
<dbReference type="Gene3D" id="3.40.630.40">
    <property type="entry name" value="Zn-dependent exopeptidases"/>
    <property type="match status" value="1"/>
</dbReference>
<dbReference type="SUPFAM" id="SSF53187">
    <property type="entry name" value="Zn-dependent exopeptidases"/>
    <property type="match status" value="1"/>
</dbReference>
<dbReference type="GO" id="GO:0008745">
    <property type="term" value="F:N-acetylmuramoyl-L-alanine amidase activity"/>
    <property type="evidence" value="ECO:0007669"/>
    <property type="project" value="InterPro"/>
</dbReference>
<dbReference type="SMART" id="SM00646">
    <property type="entry name" value="Ami_3"/>
    <property type="match status" value="1"/>
</dbReference>
<evidence type="ECO:0000259" key="1">
    <source>
        <dbReference type="SMART" id="SM00646"/>
    </source>
</evidence>
<comment type="caution">
    <text evidence="2">The sequence shown here is derived from an EMBL/GenBank/DDBJ whole genome shotgun (WGS) entry which is preliminary data.</text>
</comment>
<feature type="domain" description="MurNAc-LAA" evidence="1">
    <location>
        <begin position="66"/>
        <end position="177"/>
    </location>
</feature>
<dbReference type="GO" id="GO:0030288">
    <property type="term" value="C:outer membrane-bounded periplasmic space"/>
    <property type="evidence" value="ECO:0007669"/>
    <property type="project" value="TreeGrafter"/>
</dbReference>
<dbReference type="PANTHER" id="PTHR30404">
    <property type="entry name" value="N-ACETYLMURAMOYL-L-ALANINE AMIDASE"/>
    <property type="match status" value="1"/>
</dbReference>
<dbReference type="EMBL" id="QRQN01000013">
    <property type="protein sequence ID" value="RHN07177.1"/>
    <property type="molecule type" value="Genomic_DNA"/>
</dbReference>
<dbReference type="InterPro" id="IPR002508">
    <property type="entry name" value="MurNAc-LAA_cat"/>
</dbReference>
<name>A0A415TT85_9FIRM</name>
<evidence type="ECO:0000313" key="2">
    <source>
        <dbReference type="EMBL" id="RHN07177.1"/>
    </source>
</evidence>
<gene>
    <name evidence="2" type="ORF">DWZ31_11400</name>
</gene>
<reference evidence="2 3" key="1">
    <citation type="submission" date="2018-08" db="EMBL/GenBank/DDBJ databases">
        <title>A genome reference for cultivated species of the human gut microbiota.</title>
        <authorList>
            <person name="Zou Y."/>
            <person name="Xue W."/>
            <person name="Luo G."/>
        </authorList>
    </citation>
    <scope>NUCLEOTIDE SEQUENCE [LARGE SCALE GENOMIC DNA]</scope>
    <source>
        <strain evidence="2 3">AF31-21AC</strain>
    </source>
</reference>
<dbReference type="GO" id="GO:0009253">
    <property type="term" value="P:peptidoglycan catabolic process"/>
    <property type="evidence" value="ECO:0007669"/>
    <property type="project" value="InterPro"/>
</dbReference>
<dbReference type="AlphaFoldDB" id="A0A415TT85"/>
<dbReference type="PANTHER" id="PTHR30404:SF8">
    <property type="entry name" value="AUTOLYSIN PH-RELATED"/>
    <property type="match status" value="1"/>
</dbReference>
<dbReference type="Proteomes" id="UP000283586">
    <property type="component" value="Unassembled WGS sequence"/>
</dbReference>
<dbReference type="CDD" id="cd02696">
    <property type="entry name" value="MurNAc-LAA"/>
    <property type="match status" value="1"/>
</dbReference>
<dbReference type="RefSeq" id="WP_118488868.1">
    <property type="nucleotide sequence ID" value="NZ_QRQN01000013.1"/>
</dbReference>
<accession>A0A415TT85</accession>